<comment type="caution">
    <text evidence="1">The sequence shown here is derived from an EMBL/GenBank/DDBJ whole genome shotgun (WGS) entry which is preliminary data.</text>
</comment>
<name>A0ABR6VEW9_9FIRM</name>
<sequence length="99" mass="11532">MSVLDSFVEEMLQPEVPKRVLLERLLQGLEKEKPPQFKIPAPAYTFESNLHGLIYDYQKKEVTIHYKVAPAVYEDLTVSFMTFKALLEGIAICIRMQKW</sequence>
<organism evidence="1 2">
    <name type="scientific">Megasphaera hominis</name>
    <dbReference type="NCBI Taxonomy" id="159836"/>
    <lineage>
        <taxon>Bacteria</taxon>
        <taxon>Bacillati</taxon>
        <taxon>Bacillota</taxon>
        <taxon>Negativicutes</taxon>
        <taxon>Veillonellales</taxon>
        <taxon>Veillonellaceae</taxon>
        <taxon>Megasphaera</taxon>
    </lineage>
</organism>
<reference evidence="1 2" key="1">
    <citation type="submission" date="2020-08" db="EMBL/GenBank/DDBJ databases">
        <authorList>
            <person name="Liu C."/>
            <person name="Sun Q."/>
        </authorList>
    </citation>
    <scope>NUCLEOTIDE SEQUENCE [LARGE SCALE GENOMIC DNA]</scope>
    <source>
        <strain evidence="1 2">NSJ-59</strain>
    </source>
</reference>
<protein>
    <submittedName>
        <fullName evidence="1">Uncharacterized protein</fullName>
    </submittedName>
</protein>
<gene>
    <name evidence="1" type="ORF">H8J70_00740</name>
</gene>
<accession>A0ABR6VEW9</accession>
<proteinExistence type="predicted"/>
<evidence type="ECO:0000313" key="1">
    <source>
        <dbReference type="EMBL" id="MBC3535795.1"/>
    </source>
</evidence>
<evidence type="ECO:0000313" key="2">
    <source>
        <dbReference type="Proteomes" id="UP000606870"/>
    </source>
</evidence>
<dbReference type="EMBL" id="JACOGK010000001">
    <property type="protein sequence ID" value="MBC3535795.1"/>
    <property type="molecule type" value="Genomic_DNA"/>
</dbReference>
<dbReference type="Proteomes" id="UP000606870">
    <property type="component" value="Unassembled WGS sequence"/>
</dbReference>
<keyword evidence="2" id="KW-1185">Reference proteome</keyword>
<dbReference type="RefSeq" id="WP_186501846.1">
    <property type="nucleotide sequence ID" value="NZ_JACOGK010000001.1"/>
</dbReference>